<gene>
    <name evidence="1" type="ORF">M6B38_123565</name>
</gene>
<protein>
    <submittedName>
        <fullName evidence="1">NADPH--cytochrome P450 reductase</fullName>
    </submittedName>
</protein>
<reference evidence="1" key="1">
    <citation type="journal article" date="2023" name="GigaByte">
        <title>Genome assembly of the bearded iris, Iris pallida Lam.</title>
        <authorList>
            <person name="Bruccoleri R.E."/>
            <person name="Oakeley E.J."/>
            <person name="Faust A.M.E."/>
            <person name="Altorfer M."/>
            <person name="Dessus-Babus S."/>
            <person name="Burckhardt D."/>
            <person name="Oertli M."/>
            <person name="Naumann U."/>
            <person name="Petersen F."/>
            <person name="Wong J."/>
        </authorList>
    </citation>
    <scope>NUCLEOTIDE SEQUENCE</scope>
    <source>
        <strain evidence="1">GSM-AAB239-AS_SAM_17_03QT</strain>
    </source>
</reference>
<sequence>MLETASPFFFQASPLFFNLITLISNLFDGELLLRWQGPHHASSHLHRKSLLGNDDDRSRWCFTDASAPLRSSPDGAMPTTTIPAPKSHGDVSLALSNLWFLCKFLYSGVFLVI</sequence>
<reference evidence="1" key="2">
    <citation type="submission" date="2023-04" db="EMBL/GenBank/DDBJ databases">
        <authorList>
            <person name="Bruccoleri R.E."/>
            <person name="Oakeley E.J."/>
            <person name="Faust A.-M."/>
            <person name="Dessus-Babus S."/>
            <person name="Altorfer M."/>
            <person name="Burckhardt D."/>
            <person name="Oertli M."/>
            <person name="Naumann U."/>
            <person name="Petersen F."/>
            <person name="Wong J."/>
        </authorList>
    </citation>
    <scope>NUCLEOTIDE SEQUENCE</scope>
    <source>
        <strain evidence="1">GSM-AAB239-AS_SAM_17_03QT</strain>
        <tissue evidence="1">Leaf</tissue>
    </source>
</reference>
<accession>A0AAX6H3P5</accession>
<evidence type="ECO:0000313" key="2">
    <source>
        <dbReference type="Proteomes" id="UP001140949"/>
    </source>
</evidence>
<comment type="caution">
    <text evidence="1">The sequence shown here is derived from an EMBL/GenBank/DDBJ whole genome shotgun (WGS) entry which is preliminary data.</text>
</comment>
<name>A0AAX6H3P5_IRIPA</name>
<keyword evidence="2" id="KW-1185">Reference proteome</keyword>
<organism evidence="1 2">
    <name type="scientific">Iris pallida</name>
    <name type="common">Sweet iris</name>
    <dbReference type="NCBI Taxonomy" id="29817"/>
    <lineage>
        <taxon>Eukaryota</taxon>
        <taxon>Viridiplantae</taxon>
        <taxon>Streptophyta</taxon>
        <taxon>Embryophyta</taxon>
        <taxon>Tracheophyta</taxon>
        <taxon>Spermatophyta</taxon>
        <taxon>Magnoliopsida</taxon>
        <taxon>Liliopsida</taxon>
        <taxon>Asparagales</taxon>
        <taxon>Iridaceae</taxon>
        <taxon>Iridoideae</taxon>
        <taxon>Irideae</taxon>
        <taxon>Iris</taxon>
    </lineage>
</organism>
<dbReference type="AlphaFoldDB" id="A0AAX6H3P5"/>
<dbReference type="EMBL" id="JANAVB010013594">
    <property type="protein sequence ID" value="KAJ6835248.1"/>
    <property type="molecule type" value="Genomic_DNA"/>
</dbReference>
<dbReference type="Proteomes" id="UP001140949">
    <property type="component" value="Unassembled WGS sequence"/>
</dbReference>
<proteinExistence type="predicted"/>
<evidence type="ECO:0000313" key="1">
    <source>
        <dbReference type="EMBL" id="KAJ6835248.1"/>
    </source>
</evidence>